<dbReference type="SUPFAM" id="SSF56672">
    <property type="entry name" value="DNA/RNA polymerases"/>
    <property type="match status" value="1"/>
</dbReference>
<evidence type="ECO:0000313" key="2">
    <source>
        <dbReference type="EMBL" id="GJT86278.1"/>
    </source>
</evidence>
<keyword evidence="3" id="KW-1185">Reference proteome</keyword>
<accession>A0ABQ5HEM8</accession>
<dbReference type="InterPro" id="IPR000477">
    <property type="entry name" value="RT_dom"/>
</dbReference>
<dbReference type="PROSITE" id="PS50878">
    <property type="entry name" value="RT_POL"/>
    <property type="match status" value="1"/>
</dbReference>
<dbReference type="Pfam" id="PF00078">
    <property type="entry name" value="RVT_1"/>
    <property type="match status" value="1"/>
</dbReference>
<dbReference type="EMBL" id="BQNB010019533">
    <property type="protein sequence ID" value="GJT86278.1"/>
    <property type="molecule type" value="Genomic_DNA"/>
</dbReference>
<name>A0ABQ5HEM8_9ASTR</name>
<gene>
    <name evidence="2" type="ORF">Tco_1067995</name>
</gene>
<evidence type="ECO:0000259" key="1">
    <source>
        <dbReference type="PROSITE" id="PS50878"/>
    </source>
</evidence>
<organism evidence="2 3">
    <name type="scientific">Tanacetum coccineum</name>
    <dbReference type="NCBI Taxonomy" id="301880"/>
    <lineage>
        <taxon>Eukaryota</taxon>
        <taxon>Viridiplantae</taxon>
        <taxon>Streptophyta</taxon>
        <taxon>Embryophyta</taxon>
        <taxon>Tracheophyta</taxon>
        <taxon>Spermatophyta</taxon>
        <taxon>Magnoliopsida</taxon>
        <taxon>eudicotyledons</taxon>
        <taxon>Gunneridae</taxon>
        <taxon>Pentapetalae</taxon>
        <taxon>asterids</taxon>
        <taxon>campanulids</taxon>
        <taxon>Asterales</taxon>
        <taxon>Asteraceae</taxon>
        <taxon>Asteroideae</taxon>
        <taxon>Anthemideae</taxon>
        <taxon>Anthemidinae</taxon>
        <taxon>Tanacetum</taxon>
    </lineage>
</organism>
<dbReference type="InterPro" id="IPR043502">
    <property type="entry name" value="DNA/RNA_pol_sf"/>
</dbReference>
<reference evidence="2" key="1">
    <citation type="journal article" date="2022" name="Int. J. Mol. Sci.">
        <title>Draft Genome of Tanacetum Coccineum: Genomic Comparison of Closely Related Tanacetum-Family Plants.</title>
        <authorList>
            <person name="Yamashiro T."/>
            <person name="Shiraishi A."/>
            <person name="Nakayama K."/>
            <person name="Satake H."/>
        </authorList>
    </citation>
    <scope>NUCLEOTIDE SEQUENCE</scope>
</reference>
<comment type="caution">
    <text evidence="2">The sequence shown here is derived from an EMBL/GenBank/DDBJ whole genome shotgun (WGS) entry which is preliminary data.</text>
</comment>
<dbReference type="Proteomes" id="UP001151760">
    <property type="component" value="Unassembled WGS sequence"/>
</dbReference>
<dbReference type="PANTHER" id="PTHR46238">
    <property type="entry name" value="REVERSE TRANSCRIPTASE DOMAIN-CONTAINING PROTEIN"/>
    <property type="match status" value="1"/>
</dbReference>
<sequence>MVRKPTEFFLVEVGLHQGSAISAYLFVLILDEISRGIQEDIPWCLIFVDDIVLVSESTKALNIRLENWREILEDNGLRVSREKMKYLRCDFGNECWPITKAFSNKVEVAKLRMLRWICGKTLLDMIPNGVYRAQLEVETITNKMREGRLRWFGHVRRRPQSTLVRRVEALVVEGLRRRDRSKLRWEDRVKHDMNELLLSEDMTSDRNEWRAKIRLGVEIDGDEDLKAFISEYSHGGKNLVGLDLNDDSSHDVPNLGSLGCNIFQCSKANEVEVYIEPCHKRVVLSSLNYRMPVELHVDEEHAINLEVLVDVPNTLSQEGHLISF</sequence>
<dbReference type="InterPro" id="IPR043128">
    <property type="entry name" value="Rev_trsase/Diguanyl_cyclase"/>
</dbReference>
<evidence type="ECO:0000313" key="3">
    <source>
        <dbReference type="Proteomes" id="UP001151760"/>
    </source>
</evidence>
<dbReference type="PANTHER" id="PTHR46238:SF8">
    <property type="entry name" value="ENDONUCLEASE_EXONUCLEASE_PHOSPHATASE DOMAIN-CONTAINING PROTEIN"/>
    <property type="match status" value="1"/>
</dbReference>
<protein>
    <submittedName>
        <fullName evidence="2">Ataxia telangiectasia mutated family protein</fullName>
    </submittedName>
</protein>
<proteinExistence type="predicted"/>
<dbReference type="Gene3D" id="3.30.70.270">
    <property type="match status" value="1"/>
</dbReference>
<reference evidence="2" key="2">
    <citation type="submission" date="2022-01" db="EMBL/GenBank/DDBJ databases">
        <authorList>
            <person name="Yamashiro T."/>
            <person name="Shiraishi A."/>
            <person name="Satake H."/>
            <person name="Nakayama K."/>
        </authorList>
    </citation>
    <scope>NUCLEOTIDE SEQUENCE</scope>
</reference>
<feature type="domain" description="Reverse transcriptase" evidence="1">
    <location>
        <begin position="1"/>
        <end position="156"/>
    </location>
</feature>